<organism evidence="2 3">
    <name type="scientific">Terasakiella brassicae</name>
    <dbReference type="NCBI Taxonomy" id="1634917"/>
    <lineage>
        <taxon>Bacteria</taxon>
        <taxon>Pseudomonadati</taxon>
        <taxon>Pseudomonadota</taxon>
        <taxon>Alphaproteobacteria</taxon>
        <taxon>Rhodospirillales</taxon>
        <taxon>Terasakiellaceae</taxon>
        <taxon>Terasakiella</taxon>
    </lineage>
</organism>
<accession>A0A917F7L8</accession>
<protein>
    <submittedName>
        <fullName evidence="2">Universal stress protein</fullName>
    </submittedName>
</protein>
<gene>
    <name evidence="2" type="ORF">GCM10011332_03730</name>
</gene>
<proteinExistence type="predicted"/>
<dbReference type="InterPro" id="IPR006016">
    <property type="entry name" value="UspA"/>
</dbReference>
<feature type="domain" description="UspA" evidence="1">
    <location>
        <begin position="12"/>
        <end position="148"/>
    </location>
</feature>
<evidence type="ECO:0000313" key="3">
    <source>
        <dbReference type="Proteomes" id="UP000632498"/>
    </source>
</evidence>
<name>A0A917F7L8_9PROT</name>
<dbReference type="Pfam" id="PF00582">
    <property type="entry name" value="Usp"/>
    <property type="match status" value="1"/>
</dbReference>
<dbReference type="EMBL" id="BMHV01000002">
    <property type="protein sequence ID" value="GGF53642.1"/>
    <property type="molecule type" value="Genomic_DNA"/>
</dbReference>
<sequence>MVESREIRERVFLVVVDNSEEVRVALRFAAKRAEHSGGRVALLYVIEPTEFQHWMFVGTLMAEEAREVAEGAVGGFSKIVQELTGEMPVVYIREGERQTELMKLLKEEPSISLLVLAAADSADGPGPLVSSLTGDMVGGLPVPITVVPGTLSDEDIDRIT</sequence>
<dbReference type="SUPFAM" id="SSF52402">
    <property type="entry name" value="Adenine nucleotide alpha hydrolases-like"/>
    <property type="match status" value="1"/>
</dbReference>
<dbReference type="Gene3D" id="3.40.50.12370">
    <property type="match status" value="1"/>
</dbReference>
<comment type="caution">
    <text evidence="2">The sequence shown here is derived from an EMBL/GenBank/DDBJ whole genome shotgun (WGS) entry which is preliminary data.</text>
</comment>
<keyword evidence="3" id="KW-1185">Reference proteome</keyword>
<reference evidence="2" key="2">
    <citation type="submission" date="2020-09" db="EMBL/GenBank/DDBJ databases">
        <authorList>
            <person name="Sun Q."/>
            <person name="Zhou Y."/>
        </authorList>
    </citation>
    <scope>NUCLEOTIDE SEQUENCE</scope>
    <source>
        <strain evidence="2">CGMCC 1.15254</strain>
    </source>
</reference>
<dbReference type="CDD" id="cd00293">
    <property type="entry name" value="USP-like"/>
    <property type="match status" value="1"/>
</dbReference>
<dbReference type="AlphaFoldDB" id="A0A917F7L8"/>
<evidence type="ECO:0000259" key="1">
    <source>
        <dbReference type="Pfam" id="PF00582"/>
    </source>
</evidence>
<dbReference type="Proteomes" id="UP000632498">
    <property type="component" value="Unassembled WGS sequence"/>
</dbReference>
<reference evidence="2" key="1">
    <citation type="journal article" date="2014" name="Int. J. Syst. Evol. Microbiol.">
        <title>Complete genome sequence of Corynebacterium casei LMG S-19264T (=DSM 44701T), isolated from a smear-ripened cheese.</title>
        <authorList>
            <consortium name="US DOE Joint Genome Institute (JGI-PGF)"/>
            <person name="Walter F."/>
            <person name="Albersmeier A."/>
            <person name="Kalinowski J."/>
            <person name="Ruckert C."/>
        </authorList>
    </citation>
    <scope>NUCLEOTIDE SEQUENCE</scope>
    <source>
        <strain evidence="2">CGMCC 1.15254</strain>
    </source>
</reference>
<evidence type="ECO:0000313" key="2">
    <source>
        <dbReference type="EMBL" id="GGF53642.1"/>
    </source>
</evidence>
<dbReference type="RefSeq" id="WP_188660666.1">
    <property type="nucleotide sequence ID" value="NZ_BMHV01000002.1"/>
</dbReference>